<evidence type="ECO:0000313" key="2">
    <source>
        <dbReference type="Proteomes" id="UP000472262"/>
    </source>
</evidence>
<reference evidence="1" key="2">
    <citation type="submission" date="2025-09" db="UniProtKB">
        <authorList>
            <consortium name="Ensembl"/>
        </authorList>
    </citation>
    <scope>IDENTIFICATION</scope>
</reference>
<sequence length="75" mass="9028">MREVAERRQQLELEHEQALAILTFKQDEIKRLQRVSCTVVQRVYFLFDVLHFLFLSLNCITDDCMCNLQRALFSY</sequence>
<dbReference type="Proteomes" id="UP000472262">
    <property type="component" value="Unassembled WGS sequence"/>
</dbReference>
<dbReference type="InParanoid" id="A0A672RGC5"/>
<evidence type="ECO:0008006" key="3">
    <source>
        <dbReference type="Google" id="ProtNLM"/>
    </source>
</evidence>
<keyword evidence="2" id="KW-1185">Reference proteome</keyword>
<accession>A0A672RGC5</accession>
<proteinExistence type="predicted"/>
<reference evidence="1" key="1">
    <citation type="submission" date="2025-08" db="UniProtKB">
        <authorList>
            <consortium name="Ensembl"/>
        </authorList>
    </citation>
    <scope>IDENTIFICATION</scope>
</reference>
<name>A0A672RGC5_SINGR</name>
<evidence type="ECO:0000313" key="1">
    <source>
        <dbReference type="Ensembl" id="ENSSGRP00000087888.1"/>
    </source>
</evidence>
<organism evidence="1 2">
    <name type="scientific">Sinocyclocheilus grahami</name>
    <name type="common">Dianchi golden-line fish</name>
    <name type="synonym">Barbus grahami</name>
    <dbReference type="NCBI Taxonomy" id="75366"/>
    <lineage>
        <taxon>Eukaryota</taxon>
        <taxon>Metazoa</taxon>
        <taxon>Chordata</taxon>
        <taxon>Craniata</taxon>
        <taxon>Vertebrata</taxon>
        <taxon>Euteleostomi</taxon>
        <taxon>Actinopterygii</taxon>
        <taxon>Neopterygii</taxon>
        <taxon>Teleostei</taxon>
        <taxon>Ostariophysi</taxon>
        <taxon>Cypriniformes</taxon>
        <taxon>Cyprinidae</taxon>
        <taxon>Cyprininae</taxon>
        <taxon>Sinocyclocheilus</taxon>
    </lineage>
</organism>
<dbReference type="AlphaFoldDB" id="A0A672RGC5"/>
<dbReference type="Ensembl" id="ENSSGRT00000093546.1">
    <property type="protein sequence ID" value="ENSSGRP00000087888.1"/>
    <property type="gene ID" value="ENSSGRG00000044138.1"/>
</dbReference>
<protein>
    <recommendedName>
        <fullName evidence="3">RIMS binding protein 2</fullName>
    </recommendedName>
</protein>